<dbReference type="GO" id="GO:0046872">
    <property type="term" value="F:metal ion binding"/>
    <property type="evidence" value="ECO:0007669"/>
    <property type="project" value="UniProtKB-KW"/>
</dbReference>
<reference evidence="3" key="1">
    <citation type="journal article" date="2016" name="Int. J. Mol. Sci.">
        <title>Comparative genomics of the extreme acidophile Acidithiobacillus thiooxidans reveals intraspecific divergence and niche adaptation.</title>
        <authorList>
            <person name="Zhang X."/>
            <person name="Feng X."/>
            <person name="Tao J."/>
            <person name="Ma L."/>
            <person name="Xiao Y."/>
            <person name="Liang Y."/>
            <person name="Liu X."/>
            <person name="Yin H."/>
        </authorList>
    </citation>
    <scope>NUCLEOTIDE SEQUENCE [LARGE SCALE GENOMIC DNA]</scope>
    <source>
        <strain evidence="3">DXS-W</strain>
    </source>
</reference>
<dbReference type="GO" id="GO:0050313">
    <property type="term" value="F:sulfur dioxygenase activity"/>
    <property type="evidence" value="ECO:0007669"/>
    <property type="project" value="InterPro"/>
</dbReference>
<feature type="domain" description="Metallo-beta-lactamase" evidence="2">
    <location>
        <begin position="11"/>
        <end position="183"/>
    </location>
</feature>
<keyword evidence="1" id="KW-0479">Metal-binding</keyword>
<dbReference type="CDD" id="cd07724">
    <property type="entry name" value="POD-like_MBL-fold"/>
    <property type="match status" value="1"/>
</dbReference>
<sequence length="245" mass="26478">MFFQQRRGEDGTLSYFYGCGGKGFAVAVDVVAGDEEWFMAEARKAAVRISFVIDTHIHADHLSGGRALAALAEAPYCMHESDKDQVQFPIRGLKDGEILETGNVITQVLHTPGHTPDSLCLLVSDIRRSKAPWFALTGDTLFVGGVGRPDLGGTPEEMAAKLYDSLQQKLLTLPDDLEIFPGHAAGSVCGAGLSGKPSSTIGFEKRWDPYLSMDRAIFIQELTANIPERPAEMARIVASNLGRAA</sequence>
<dbReference type="AlphaFoldDB" id="A0A1C2IFP9"/>
<dbReference type="GO" id="GO:0006749">
    <property type="term" value="P:glutathione metabolic process"/>
    <property type="evidence" value="ECO:0007669"/>
    <property type="project" value="InterPro"/>
</dbReference>
<dbReference type="Proteomes" id="UP000095008">
    <property type="component" value="Unassembled WGS sequence"/>
</dbReference>
<keyword evidence="4" id="KW-1185">Reference proteome</keyword>
<dbReference type="Pfam" id="PF00753">
    <property type="entry name" value="Lactamase_B"/>
    <property type="match status" value="1"/>
</dbReference>
<dbReference type="GO" id="GO:0070813">
    <property type="term" value="P:hydrogen sulfide metabolic process"/>
    <property type="evidence" value="ECO:0007669"/>
    <property type="project" value="TreeGrafter"/>
</dbReference>
<dbReference type="SMART" id="SM00849">
    <property type="entry name" value="Lactamase_B"/>
    <property type="match status" value="1"/>
</dbReference>
<organism evidence="3 4">
    <name type="scientific">Acidithiobacillus thiooxidans</name>
    <name type="common">Thiobacillus thiooxidans</name>
    <dbReference type="NCBI Taxonomy" id="930"/>
    <lineage>
        <taxon>Bacteria</taxon>
        <taxon>Pseudomonadati</taxon>
        <taxon>Pseudomonadota</taxon>
        <taxon>Acidithiobacillia</taxon>
        <taxon>Acidithiobacillales</taxon>
        <taxon>Acidithiobacillaceae</taxon>
        <taxon>Acidithiobacillus</taxon>
    </lineage>
</organism>
<evidence type="ECO:0000313" key="4">
    <source>
        <dbReference type="Proteomes" id="UP000095008"/>
    </source>
</evidence>
<gene>
    <name evidence="3" type="ORF">A6M23_04935</name>
</gene>
<dbReference type="OrthoDB" id="9802991at2"/>
<dbReference type="EMBL" id="LWRY01000030">
    <property type="protein sequence ID" value="OCX74800.1"/>
    <property type="molecule type" value="Genomic_DNA"/>
</dbReference>
<dbReference type="InterPro" id="IPR036866">
    <property type="entry name" value="RibonucZ/Hydroxyglut_hydro"/>
</dbReference>
<keyword evidence="3" id="KW-0378">Hydrolase</keyword>
<dbReference type="GO" id="GO:0016787">
    <property type="term" value="F:hydrolase activity"/>
    <property type="evidence" value="ECO:0007669"/>
    <property type="project" value="UniProtKB-KW"/>
</dbReference>
<accession>A0A1C2IFP9</accession>
<proteinExistence type="predicted"/>
<dbReference type="PANTHER" id="PTHR43084:SF1">
    <property type="entry name" value="PERSULFIDE DIOXYGENASE ETHE1, MITOCHONDRIAL"/>
    <property type="match status" value="1"/>
</dbReference>
<evidence type="ECO:0000259" key="2">
    <source>
        <dbReference type="SMART" id="SM00849"/>
    </source>
</evidence>
<dbReference type="SUPFAM" id="SSF56281">
    <property type="entry name" value="Metallo-hydrolase/oxidoreductase"/>
    <property type="match status" value="1"/>
</dbReference>
<comment type="caution">
    <text evidence="3">The sequence shown here is derived from an EMBL/GenBank/DDBJ whole genome shotgun (WGS) entry which is preliminary data.</text>
</comment>
<dbReference type="InterPro" id="IPR044528">
    <property type="entry name" value="POD-like_MBL-fold"/>
</dbReference>
<dbReference type="InterPro" id="IPR001279">
    <property type="entry name" value="Metallo-B-lactamas"/>
</dbReference>
<protein>
    <submittedName>
        <fullName evidence="3">MBL fold metallo-hydrolase</fullName>
    </submittedName>
</protein>
<evidence type="ECO:0000256" key="1">
    <source>
        <dbReference type="ARBA" id="ARBA00022723"/>
    </source>
</evidence>
<dbReference type="Gene3D" id="3.60.15.10">
    <property type="entry name" value="Ribonuclease Z/Hydroxyacylglutathione hydrolase-like"/>
    <property type="match status" value="1"/>
</dbReference>
<dbReference type="InterPro" id="IPR051682">
    <property type="entry name" value="Mito_Persulfide_Diox"/>
</dbReference>
<dbReference type="PANTHER" id="PTHR43084">
    <property type="entry name" value="PERSULFIDE DIOXYGENASE ETHE1"/>
    <property type="match status" value="1"/>
</dbReference>
<evidence type="ECO:0000313" key="3">
    <source>
        <dbReference type="EMBL" id="OCX74800.1"/>
    </source>
</evidence>
<dbReference type="RefSeq" id="WP_065980221.1">
    <property type="nucleotide sequence ID" value="NZ_LWRY01000030.1"/>
</dbReference>
<name>A0A1C2IFP9_ACITH</name>